<proteinExistence type="inferred from homology"/>
<dbReference type="Gene3D" id="3.40.1620.10">
    <property type="entry name" value="YefM-like domain"/>
    <property type="match status" value="1"/>
</dbReference>
<dbReference type="InterPro" id="IPR006442">
    <property type="entry name" value="Antitoxin_Phd/YefM"/>
</dbReference>
<dbReference type="Proteomes" id="UP000199470">
    <property type="component" value="Unassembled WGS sequence"/>
</dbReference>
<name>A0A1I4MNC1_9BURK</name>
<dbReference type="OrthoDB" id="9802003at2"/>
<dbReference type="STRING" id="758825.SAMN02982985_02526"/>
<evidence type="ECO:0000313" key="5">
    <source>
        <dbReference type="Proteomes" id="UP000199470"/>
    </source>
</evidence>
<evidence type="ECO:0000256" key="2">
    <source>
        <dbReference type="RuleBase" id="RU362080"/>
    </source>
</evidence>
<dbReference type="PANTHER" id="PTHR33713">
    <property type="entry name" value="ANTITOXIN YAFN-RELATED"/>
    <property type="match status" value="1"/>
</dbReference>
<dbReference type="InterPro" id="IPR036165">
    <property type="entry name" value="YefM-like_sf"/>
</dbReference>
<dbReference type="EMBL" id="FOTW01000011">
    <property type="protein sequence ID" value="SFM04872.1"/>
    <property type="molecule type" value="Genomic_DNA"/>
</dbReference>
<dbReference type="Pfam" id="PF02604">
    <property type="entry name" value="PhdYeFM_antitox"/>
    <property type="match status" value="1"/>
</dbReference>
<organism evidence="4 5">
    <name type="scientific">Rugamonas rubra</name>
    <dbReference type="NCBI Taxonomy" id="758825"/>
    <lineage>
        <taxon>Bacteria</taxon>
        <taxon>Pseudomonadati</taxon>
        <taxon>Pseudomonadota</taxon>
        <taxon>Betaproteobacteria</taxon>
        <taxon>Burkholderiales</taxon>
        <taxon>Oxalobacteraceae</taxon>
        <taxon>Telluria group</taxon>
        <taxon>Rugamonas</taxon>
    </lineage>
</organism>
<dbReference type="AlphaFoldDB" id="A0A1I4MNC1"/>
<gene>
    <name evidence="4" type="ORF">SAMN02982985_02526</name>
</gene>
<dbReference type="InterPro" id="IPR051405">
    <property type="entry name" value="phD/YefM_antitoxin"/>
</dbReference>
<accession>A0A1I4MNC1</accession>
<dbReference type="PANTHER" id="PTHR33713:SF6">
    <property type="entry name" value="ANTITOXIN YEFM"/>
    <property type="match status" value="1"/>
</dbReference>
<feature type="compositionally biased region" description="Basic and acidic residues" evidence="3">
    <location>
        <begin position="88"/>
        <end position="99"/>
    </location>
</feature>
<evidence type="ECO:0000256" key="3">
    <source>
        <dbReference type="SAM" id="MobiDB-lite"/>
    </source>
</evidence>
<evidence type="ECO:0000313" key="4">
    <source>
        <dbReference type="EMBL" id="SFM04872.1"/>
    </source>
</evidence>
<keyword evidence="5" id="KW-1185">Reference proteome</keyword>
<evidence type="ECO:0000256" key="1">
    <source>
        <dbReference type="ARBA" id="ARBA00009981"/>
    </source>
</evidence>
<comment type="function">
    <text evidence="2">Antitoxin component of a type II toxin-antitoxin (TA) system.</text>
</comment>
<reference evidence="4 5" key="1">
    <citation type="submission" date="2016-10" db="EMBL/GenBank/DDBJ databases">
        <authorList>
            <person name="de Groot N.N."/>
        </authorList>
    </citation>
    <scope>NUCLEOTIDE SEQUENCE [LARGE SCALE GENOMIC DNA]</scope>
    <source>
        <strain evidence="4 5">ATCC 43154</strain>
    </source>
</reference>
<comment type="similarity">
    <text evidence="1 2">Belongs to the phD/YefM antitoxin family.</text>
</comment>
<dbReference type="NCBIfam" id="TIGR01552">
    <property type="entry name" value="phd_fam"/>
    <property type="match status" value="1"/>
</dbReference>
<dbReference type="Gene3D" id="6.10.250.330">
    <property type="match status" value="1"/>
</dbReference>
<feature type="region of interest" description="Disordered" evidence="3">
    <location>
        <begin position="76"/>
        <end position="99"/>
    </location>
</feature>
<dbReference type="RefSeq" id="WP_093387921.1">
    <property type="nucleotide sequence ID" value="NZ_FOTW01000011.1"/>
</dbReference>
<sequence>MRIINFSDARNSLRAVIDQVVEDADVTVISRRDAPDAVVMSFDFYSSLMETVHLLSSPANAAHLAKSIAQARSGQATQRELISISDQEEPRHAQPEVHG</sequence>
<dbReference type="SUPFAM" id="SSF143120">
    <property type="entry name" value="YefM-like"/>
    <property type="match status" value="1"/>
</dbReference>
<protein>
    <recommendedName>
        <fullName evidence="2">Antitoxin</fullName>
    </recommendedName>
</protein>